<keyword evidence="5 8" id="KW-0812">Transmembrane</keyword>
<feature type="transmembrane region" description="Helical" evidence="8">
    <location>
        <begin position="105"/>
        <end position="126"/>
    </location>
</feature>
<keyword evidence="3" id="KW-0813">Transport</keyword>
<feature type="transmembrane region" description="Helical" evidence="8">
    <location>
        <begin position="358"/>
        <end position="378"/>
    </location>
</feature>
<comment type="caution">
    <text evidence="10">The sequence shown here is derived from an EMBL/GenBank/DDBJ whole genome shotgun (WGS) entry which is preliminary data.</text>
</comment>
<keyword evidence="6 8" id="KW-1133">Transmembrane helix</keyword>
<comment type="subcellular location">
    <subcellularLocation>
        <location evidence="1">Cell membrane</location>
        <topology evidence="1">Multi-pass membrane protein</topology>
    </subcellularLocation>
</comment>
<dbReference type="Pfam" id="PF07690">
    <property type="entry name" value="MFS_1"/>
    <property type="match status" value="1"/>
</dbReference>
<evidence type="ECO:0000256" key="5">
    <source>
        <dbReference type="ARBA" id="ARBA00022692"/>
    </source>
</evidence>
<dbReference type="InterPro" id="IPR020846">
    <property type="entry name" value="MFS_dom"/>
</dbReference>
<keyword evidence="11" id="KW-1185">Reference proteome</keyword>
<dbReference type="InterPro" id="IPR005829">
    <property type="entry name" value="Sugar_transporter_CS"/>
</dbReference>
<dbReference type="PANTHER" id="PTHR42718">
    <property type="entry name" value="MAJOR FACILITATOR SUPERFAMILY MULTIDRUG TRANSPORTER MFSC"/>
    <property type="match status" value="1"/>
</dbReference>
<feature type="transmembrane region" description="Helical" evidence="8">
    <location>
        <begin position="199"/>
        <end position="220"/>
    </location>
</feature>
<feature type="transmembrane region" description="Helical" evidence="8">
    <location>
        <begin position="333"/>
        <end position="352"/>
    </location>
</feature>
<keyword evidence="7 8" id="KW-0472">Membrane</keyword>
<dbReference type="EMBL" id="AZGC01000033">
    <property type="protein sequence ID" value="KRL94574.1"/>
    <property type="molecule type" value="Genomic_DNA"/>
</dbReference>
<sequence length="593" mass="64487">MKGEKMQLKRKIIGFIGLILAMFMGSLDATIVNIALPDIMKDLGSSLTNTSWVATIYVLAMASFIITAAKLADIFGRKKVMLIGIVLFGAFSFACMTAKTLEFLIIYRAFQGIGGAILTPIILPMGVELFGKLNTSKITACMGAFSALAAASGPAIGGFIINYSNYHWIFGINVPISIVAFMMVAFGTEESYDSSIEKYIDWAGVLLLTIFLGMLCFGLLEGREYGWTSSMIITSFVVSGITLILFVIAELKVKSPIINLKLFREKTFSSSCFIYMVFGFAIIDPSLILNYFLQNVKGYSALYSAYLIIPTSLAIAVGMPLATRMYKSVSSRLLISIGLVITSGGLYMLGLLKTSTSSEIIVCCNIIIGLGLGFTAIATTSSVKFLPVDKIGIGSGVVNASRYVGQALGMALLVTILNHNVITAKNNIRTIAYNQINERVLSQHVKKVSREQIKVTFSNSKNTNVSGGNSKKMKHQIIEAAKQGNGLPIPKHDSDYYNLYVANDHLSKGMLSLGENPLLSNITEPVLLGQHKLGMGIKLLAQKRELSEAFHIIKVNKNKELSNAFSKVFKLSAIIILVSLPLSLMTDRKSKSY</sequence>
<feature type="transmembrane region" description="Helical" evidence="8">
    <location>
        <begin position="12"/>
        <end position="36"/>
    </location>
</feature>
<dbReference type="NCBIfam" id="TIGR00711">
    <property type="entry name" value="efflux_EmrB"/>
    <property type="match status" value="1"/>
</dbReference>
<dbReference type="GO" id="GO:0005886">
    <property type="term" value="C:plasma membrane"/>
    <property type="evidence" value="ECO:0007669"/>
    <property type="project" value="UniProtKB-SubCell"/>
</dbReference>
<feature type="transmembrane region" description="Helical" evidence="8">
    <location>
        <begin position="138"/>
        <end position="161"/>
    </location>
</feature>
<feature type="transmembrane region" description="Helical" evidence="8">
    <location>
        <begin position="167"/>
        <end position="187"/>
    </location>
</feature>
<reference evidence="10 11" key="1">
    <citation type="journal article" date="2015" name="Genome Announc.">
        <title>Expanding the biotechnology potential of lactobacilli through comparative genomics of 213 strains and associated genera.</title>
        <authorList>
            <person name="Sun Z."/>
            <person name="Harris H.M."/>
            <person name="McCann A."/>
            <person name="Guo C."/>
            <person name="Argimon S."/>
            <person name="Zhang W."/>
            <person name="Yang X."/>
            <person name="Jeffery I.B."/>
            <person name="Cooney J.C."/>
            <person name="Kagawa T.F."/>
            <person name="Liu W."/>
            <person name="Song Y."/>
            <person name="Salvetti E."/>
            <person name="Wrobel A."/>
            <person name="Rasinkangas P."/>
            <person name="Parkhill J."/>
            <person name="Rea M.C."/>
            <person name="O'Sullivan O."/>
            <person name="Ritari J."/>
            <person name="Douillard F.P."/>
            <person name="Paul Ross R."/>
            <person name="Yang R."/>
            <person name="Briner A.E."/>
            <person name="Felis G.E."/>
            <person name="de Vos W.M."/>
            <person name="Barrangou R."/>
            <person name="Klaenhammer T.R."/>
            <person name="Caufield P.W."/>
            <person name="Cui Y."/>
            <person name="Zhang H."/>
            <person name="O'Toole P.W."/>
        </authorList>
    </citation>
    <scope>NUCLEOTIDE SEQUENCE [LARGE SCALE GENOMIC DNA]</scope>
    <source>
        <strain evidence="10 11">DSM 18793</strain>
    </source>
</reference>
<feature type="transmembrane region" description="Helical" evidence="8">
    <location>
        <begin position="51"/>
        <end position="68"/>
    </location>
</feature>
<evidence type="ECO:0000256" key="6">
    <source>
        <dbReference type="ARBA" id="ARBA00022989"/>
    </source>
</evidence>
<evidence type="ECO:0000256" key="7">
    <source>
        <dbReference type="ARBA" id="ARBA00023136"/>
    </source>
</evidence>
<feature type="transmembrane region" description="Helical" evidence="8">
    <location>
        <begin position="232"/>
        <end position="251"/>
    </location>
</feature>
<proteinExistence type="inferred from homology"/>
<feature type="transmembrane region" description="Helical" evidence="8">
    <location>
        <begin position="299"/>
        <end position="321"/>
    </location>
</feature>
<evidence type="ECO:0000256" key="3">
    <source>
        <dbReference type="ARBA" id="ARBA00022448"/>
    </source>
</evidence>
<dbReference type="AlphaFoldDB" id="A0A0R1UN27"/>
<dbReference type="Gene3D" id="1.20.1720.10">
    <property type="entry name" value="Multidrug resistance protein D"/>
    <property type="match status" value="1"/>
</dbReference>
<organism evidence="10 11">
    <name type="scientific">Limosilactobacillus equigenerosi DSM 18793 = JCM 14505</name>
    <dbReference type="NCBI Taxonomy" id="1423742"/>
    <lineage>
        <taxon>Bacteria</taxon>
        <taxon>Bacillati</taxon>
        <taxon>Bacillota</taxon>
        <taxon>Bacilli</taxon>
        <taxon>Lactobacillales</taxon>
        <taxon>Lactobacillaceae</taxon>
        <taxon>Limosilactobacillus</taxon>
    </lineage>
</organism>
<evidence type="ECO:0000256" key="8">
    <source>
        <dbReference type="SAM" id="Phobius"/>
    </source>
</evidence>
<evidence type="ECO:0000259" key="9">
    <source>
        <dbReference type="PROSITE" id="PS50850"/>
    </source>
</evidence>
<dbReference type="Proteomes" id="UP000051084">
    <property type="component" value="Unassembled WGS sequence"/>
</dbReference>
<name>A0A0R1UN27_9LACO</name>
<dbReference type="GO" id="GO:0022857">
    <property type="term" value="F:transmembrane transporter activity"/>
    <property type="evidence" value="ECO:0007669"/>
    <property type="project" value="InterPro"/>
</dbReference>
<evidence type="ECO:0000313" key="10">
    <source>
        <dbReference type="EMBL" id="KRL94574.1"/>
    </source>
</evidence>
<evidence type="ECO:0000313" key="11">
    <source>
        <dbReference type="Proteomes" id="UP000051084"/>
    </source>
</evidence>
<dbReference type="PANTHER" id="PTHR42718:SF9">
    <property type="entry name" value="MAJOR FACILITATOR SUPERFAMILY MULTIDRUG TRANSPORTER MFSC"/>
    <property type="match status" value="1"/>
</dbReference>
<dbReference type="InterPro" id="IPR004638">
    <property type="entry name" value="EmrB-like"/>
</dbReference>
<dbReference type="PROSITE" id="PS50850">
    <property type="entry name" value="MFS"/>
    <property type="match status" value="1"/>
</dbReference>
<dbReference type="PATRIC" id="fig|1423742.4.peg.1356"/>
<feature type="transmembrane region" description="Helical" evidence="8">
    <location>
        <begin position="568"/>
        <end position="586"/>
    </location>
</feature>
<protein>
    <submittedName>
        <fullName evidence="10">Drug resistance transporter EmrB QacA subfamily</fullName>
    </submittedName>
</protein>
<accession>A0A0R1UN27</accession>
<dbReference type="PROSITE" id="PS00216">
    <property type="entry name" value="SUGAR_TRANSPORT_1"/>
    <property type="match status" value="1"/>
</dbReference>
<evidence type="ECO:0000256" key="4">
    <source>
        <dbReference type="ARBA" id="ARBA00022475"/>
    </source>
</evidence>
<dbReference type="InterPro" id="IPR036259">
    <property type="entry name" value="MFS_trans_sf"/>
</dbReference>
<gene>
    <name evidence="10" type="ORF">FC21_GL001307</name>
</gene>
<keyword evidence="4" id="KW-1003">Cell membrane</keyword>
<evidence type="ECO:0000256" key="2">
    <source>
        <dbReference type="ARBA" id="ARBA00008537"/>
    </source>
</evidence>
<comment type="similarity">
    <text evidence="2">Belongs to the major facilitator superfamily. EmrB family.</text>
</comment>
<dbReference type="STRING" id="417373.GCA_001570685_00974"/>
<dbReference type="InterPro" id="IPR011701">
    <property type="entry name" value="MFS"/>
</dbReference>
<feature type="transmembrane region" description="Helical" evidence="8">
    <location>
        <begin position="272"/>
        <end position="293"/>
    </location>
</feature>
<dbReference type="PRINTS" id="PR01036">
    <property type="entry name" value="TCRTETB"/>
</dbReference>
<feature type="domain" description="Major facilitator superfamily (MFS) profile" evidence="9">
    <location>
        <begin position="14"/>
        <end position="450"/>
    </location>
</feature>
<dbReference type="Gene3D" id="1.20.1250.20">
    <property type="entry name" value="MFS general substrate transporter like domains"/>
    <property type="match status" value="1"/>
</dbReference>
<dbReference type="SUPFAM" id="SSF103473">
    <property type="entry name" value="MFS general substrate transporter"/>
    <property type="match status" value="2"/>
</dbReference>
<evidence type="ECO:0000256" key="1">
    <source>
        <dbReference type="ARBA" id="ARBA00004651"/>
    </source>
</evidence>